<evidence type="ECO:0000256" key="5">
    <source>
        <dbReference type="PROSITE-ProRule" id="PRU00335"/>
    </source>
</evidence>
<dbReference type="HOGENOM" id="CLU_069356_15_4_7"/>
<evidence type="ECO:0000256" key="3">
    <source>
        <dbReference type="ARBA" id="ARBA00023125"/>
    </source>
</evidence>
<reference evidence="8" key="1">
    <citation type="submission" date="2012-06" db="EMBL/GenBank/DDBJ databases">
        <title>Complete sequence of chromosome of Desulfomonile tiedjei DSM 6799.</title>
        <authorList>
            <person name="Lucas S."/>
            <person name="Copeland A."/>
            <person name="Lapidus A."/>
            <person name="Glavina del Rio T."/>
            <person name="Dalin E."/>
            <person name="Tice H."/>
            <person name="Bruce D."/>
            <person name="Goodwin L."/>
            <person name="Pitluck S."/>
            <person name="Peters L."/>
            <person name="Ovchinnikova G."/>
            <person name="Zeytun A."/>
            <person name="Lu M."/>
            <person name="Kyrpides N."/>
            <person name="Mavromatis K."/>
            <person name="Ivanova N."/>
            <person name="Brettin T."/>
            <person name="Detter J.C."/>
            <person name="Han C."/>
            <person name="Larimer F."/>
            <person name="Land M."/>
            <person name="Hauser L."/>
            <person name="Markowitz V."/>
            <person name="Cheng J.-F."/>
            <person name="Hugenholtz P."/>
            <person name="Woyke T."/>
            <person name="Wu D."/>
            <person name="Spring S."/>
            <person name="Schroeder M."/>
            <person name="Brambilla E."/>
            <person name="Klenk H.-P."/>
            <person name="Eisen J.A."/>
        </authorList>
    </citation>
    <scope>NUCLEOTIDE SEQUENCE [LARGE SCALE GENOMIC DNA]</scope>
    <source>
        <strain evidence="8">ATCC 49306 / DSM 6799 / DCB-1</strain>
    </source>
</reference>
<dbReference type="SUPFAM" id="SSF46689">
    <property type="entry name" value="Homeodomain-like"/>
    <property type="match status" value="1"/>
</dbReference>
<protein>
    <submittedName>
        <fullName evidence="7">Transcriptional regulator</fullName>
    </submittedName>
</protein>
<evidence type="ECO:0000259" key="6">
    <source>
        <dbReference type="PROSITE" id="PS50977"/>
    </source>
</evidence>
<dbReference type="InterPro" id="IPR039538">
    <property type="entry name" value="BetI_C"/>
</dbReference>
<dbReference type="PANTHER" id="PTHR43479:SF11">
    <property type="entry name" value="ACREF_ENVCD OPERON REPRESSOR-RELATED"/>
    <property type="match status" value="1"/>
</dbReference>
<dbReference type="Pfam" id="PF13977">
    <property type="entry name" value="TetR_C_6"/>
    <property type="match status" value="1"/>
</dbReference>
<name>I4C7Y6_DESTA</name>
<dbReference type="PROSITE" id="PS01081">
    <property type="entry name" value="HTH_TETR_1"/>
    <property type="match status" value="1"/>
</dbReference>
<dbReference type="SUPFAM" id="SSF48498">
    <property type="entry name" value="Tetracyclin repressor-like, C-terminal domain"/>
    <property type="match status" value="1"/>
</dbReference>
<keyword evidence="8" id="KW-1185">Reference proteome</keyword>
<dbReference type="PATRIC" id="fig|706587.4.peg.3417"/>
<keyword evidence="3 5" id="KW-0238">DNA-binding</keyword>
<sequence length="196" mass="22305">MPKIGMEQIRREEVISATKRCLAKNGFSKLSVKAIAEEAGVSTGIIYHYFKNKEDLLLNVIKEAFSRSHENVMQVVEPLTSERDKLFKHLESIHAVVVDNPEFYTVLLNFLGQAPYNDEIKRIMTKFLSNLTSYAGRYLEDGVAHNQFSENKIKDLHTLLIALGMGLGIMCTLAPDTFNHEALGESYKEFVRRHVE</sequence>
<dbReference type="GO" id="GO:0003677">
    <property type="term" value="F:DNA binding"/>
    <property type="evidence" value="ECO:0007669"/>
    <property type="project" value="UniProtKB-UniRule"/>
</dbReference>
<dbReference type="PANTHER" id="PTHR43479">
    <property type="entry name" value="ACREF/ENVCD OPERON REPRESSOR-RELATED"/>
    <property type="match status" value="1"/>
</dbReference>
<feature type="domain" description="HTH tetR-type" evidence="6">
    <location>
        <begin position="8"/>
        <end position="68"/>
    </location>
</feature>
<evidence type="ECO:0000313" key="8">
    <source>
        <dbReference type="Proteomes" id="UP000006055"/>
    </source>
</evidence>
<dbReference type="InterPro" id="IPR036271">
    <property type="entry name" value="Tet_transcr_reg_TetR-rel_C_sf"/>
</dbReference>
<dbReference type="PRINTS" id="PR00455">
    <property type="entry name" value="HTHTETR"/>
</dbReference>
<dbReference type="InterPro" id="IPR001647">
    <property type="entry name" value="HTH_TetR"/>
</dbReference>
<evidence type="ECO:0000256" key="1">
    <source>
        <dbReference type="ARBA" id="ARBA00022491"/>
    </source>
</evidence>
<feature type="DNA-binding region" description="H-T-H motif" evidence="5">
    <location>
        <begin position="31"/>
        <end position="50"/>
    </location>
</feature>
<evidence type="ECO:0000256" key="2">
    <source>
        <dbReference type="ARBA" id="ARBA00023015"/>
    </source>
</evidence>
<dbReference type="Pfam" id="PF00440">
    <property type="entry name" value="TetR_N"/>
    <property type="match status" value="1"/>
</dbReference>
<keyword evidence="2" id="KW-0805">Transcription regulation</keyword>
<keyword evidence="4" id="KW-0804">Transcription</keyword>
<gene>
    <name evidence="7" type="ordered locus">Desti_3012</name>
</gene>
<dbReference type="RefSeq" id="WP_014810814.1">
    <property type="nucleotide sequence ID" value="NC_018025.1"/>
</dbReference>
<evidence type="ECO:0000313" key="7">
    <source>
        <dbReference type="EMBL" id="AFM25677.1"/>
    </source>
</evidence>
<organism evidence="7 8">
    <name type="scientific">Desulfomonile tiedjei (strain ATCC 49306 / DSM 6799 / DCB-1)</name>
    <dbReference type="NCBI Taxonomy" id="706587"/>
    <lineage>
        <taxon>Bacteria</taxon>
        <taxon>Pseudomonadati</taxon>
        <taxon>Thermodesulfobacteriota</taxon>
        <taxon>Desulfomonilia</taxon>
        <taxon>Desulfomonilales</taxon>
        <taxon>Desulfomonilaceae</taxon>
        <taxon>Desulfomonile</taxon>
    </lineage>
</organism>
<dbReference type="KEGG" id="dti:Desti_3012"/>
<dbReference type="InterPro" id="IPR023772">
    <property type="entry name" value="DNA-bd_HTH_TetR-type_CS"/>
</dbReference>
<evidence type="ECO:0000256" key="4">
    <source>
        <dbReference type="ARBA" id="ARBA00023163"/>
    </source>
</evidence>
<dbReference type="STRING" id="706587.Desti_3012"/>
<dbReference type="InterPro" id="IPR050624">
    <property type="entry name" value="HTH-type_Tx_Regulator"/>
</dbReference>
<dbReference type="EMBL" id="CP003360">
    <property type="protein sequence ID" value="AFM25677.1"/>
    <property type="molecule type" value="Genomic_DNA"/>
</dbReference>
<keyword evidence="1" id="KW-0678">Repressor</keyword>
<dbReference type="PROSITE" id="PS50977">
    <property type="entry name" value="HTH_TETR_2"/>
    <property type="match status" value="1"/>
</dbReference>
<proteinExistence type="predicted"/>
<dbReference type="Gene3D" id="1.10.357.10">
    <property type="entry name" value="Tetracycline Repressor, domain 2"/>
    <property type="match status" value="1"/>
</dbReference>
<dbReference type="InterPro" id="IPR009057">
    <property type="entry name" value="Homeodomain-like_sf"/>
</dbReference>
<dbReference type="Proteomes" id="UP000006055">
    <property type="component" value="Chromosome"/>
</dbReference>
<accession>I4C7Y6</accession>
<dbReference type="eggNOG" id="COG1309">
    <property type="taxonomic scope" value="Bacteria"/>
</dbReference>
<dbReference type="AlphaFoldDB" id="I4C7Y6"/>